<dbReference type="EMBL" id="MCFL01000059">
    <property type="protein sequence ID" value="ORZ31513.1"/>
    <property type="molecule type" value="Genomic_DNA"/>
</dbReference>
<organism evidence="1 2">
    <name type="scientific">Catenaria anguillulae PL171</name>
    <dbReference type="NCBI Taxonomy" id="765915"/>
    <lineage>
        <taxon>Eukaryota</taxon>
        <taxon>Fungi</taxon>
        <taxon>Fungi incertae sedis</taxon>
        <taxon>Blastocladiomycota</taxon>
        <taxon>Blastocladiomycetes</taxon>
        <taxon>Blastocladiales</taxon>
        <taxon>Catenariaceae</taxon>
        <taxon>Catenaria</taxon>
    </lineage>
</organism>
<dbReference type="Gene3D" id="3.80.10.10">
    <property type="entry name" value="Ribonuclease Inhibitor"/>
    <property type="match status" value="1"/>
</dbReference>
<proteinExistence type="predicted"/>
<sequence>MPNLTHFSIPFGYKGRRVTHYLTPNEMAQLGQLAHLESLCIPSVDYILFDGPARRRPKQVFSSTVTHVEIQFDLFKDLHLHATFPGLTSLTLHKSRKTNSDLFYGTPVLGRHYSHLTRLTLHLARFNHFTWPRILRQVPSLKHLAIHATRNSHENSTVALATWTPDAPLEFVHLESLELHMAAQAHVFELDGLAFPNLRSMHLVSGLPRLDPVRTLIPRLQRLVVGRGTHGGYVVPGMVELVTHPLLCPSVGVKFVRVDNVDDTDRGMRLVSAKSLTMHFIGSFENRKSWRALIGREMGGGGYPVRLGPGAVKESVVVKVARLPYGKRDATLVAATLAQLLADLEPRSVALEVRPFGLLATAKDVELVKTTIDELKITCLSTVSVDLSYLCV</sequence>
<comment type="caution">
    <text evidence="1">The sequence shown here is derived from an EMBL/GenBank/DDBJ whole genome shotgun (WGS) entry which is preliminary data.</text>
</comment>
<protein>
    <recommendedName>
        <fullName evidence="3">F-box domain-containing protein</fullName>
    </recommendedName>
</protein>
<evidence type="ECO:0008006" key="3">
    <source>
        <dbReference type="Google" id="ProtNLM"/>
    </source>
</evidence>
<name>A0A1Y2HCU0_9FUNG</name>
<dbReference type="SUPFAM" id="SSF52047">
    <property type="entry name" value="RNI-like"/>
    <property type="match status" value="1"/>
</dbReference>
<feature type="non-terminal residue" evidence="1">
    <location>
        <position position="392"/>
    </location>
</feature>
<gene>
    <name evidence="1" type="ORF">BCR44DRAFT_1442184</name>
</gene>
<evidence type="ECO:0000313" key="2">
    <source>
        <dbReference type="Proteomes" id="UP000193411"/>
    </source>
</evidence>
<dbReference type="Proteomes" id="UP000193411">
    <property type="component" value="Unassembled WGS sequence"/>
</dbReference>
<accession>A0A1Y2HCU0</accession>
<dbReference type="InterPro" id="IPR032675">
    <property type="entry name" value="LRR_dom_sf"/>
</dbReference>
<evidence type="ECO:0000313" key="1">
    <source>
        <dbReference type="EMBL" id="ORZ31513.1"/>
    </source>
</evidence>
<reference evidence="1 2" key="1">
    <citation type="submission" date="2016-07" db="EMBL/GenBank/DDBJ databases">
        <title>Pervasive Adenine N6-methylation of Active Genes in Fungi.</title>
        <authorList>
            <consortium name="DOE Joint Genome Institute"/>
            <person name="Mondo S.J."/>
            <person name="Dannebaum R.O."/>
            <person name="Kuo R.C."/>
            <person name="Labutti K."/>
            <person name="Haridas S."/>
            <person name="Kuo A."/>
            <person name="Salamov A."/>
            <person name="Ahrendt S.R."/>
            <person name="Lipzen A."/>
            <person name="Sullivan W."/>
            <person name="Andreopoulos W.B."/>
            <person name="Clum A."/>
            <person name="Lindquist E."/>
            <person name="Daum C."/>
            <person name="Ramamoorthy G.K."/>
            <person name="Gryganskyi A."/>
            <person name="Culley D."/>
            <person name="Magnuson J.K."/>
            <person name="James T.Y."/>
            <person name="O'Malley M.A."/>
            <person name="Stajich J.E."/>
            <person name="Spatafora J.W."/>
            <person name="Visel A."/>
            <person name="Grigoriev I.V."/>
        </authorList>
    </citation>
    <scope>NUCLEOTIDE SEQUENCE [LARGE SCALE GENOMIC DNA]</scope>
    <source>
        <strain evidence="1 2">PL171</strain>
    </source>
</reference>
<keyword evidence="2" id="KW-1185">Reference proteome</keyword>
<dbReference type="AlphaFoldDB" id="A0A1Y2HCU0"/>